<evidence type="ECO:0000313" key="3">
    <source>
        <dbReference type="Proteomes" id="UP000295083"/>
    </source>
</evidence>
<evidence type="ECO:0000256" key="1">
    <source>
        <dbReference type="SAM" id="Phobius"/>
    </source>
</evidence>
<evidence type="ECO:0000313" key="2">
    <source>
        <dbReference type="EMBL" id="TDZ29003.1"/>
    </source>
</evidence>
<name>A0A4R8Q5K5_9PEZI</name>
<proteinExistence type="predicted"/>
<feature type="transmembrane region" description="Helical" evidence="1">
    <location>
        <begin position="32"/>
        <end position="50"/>
    </location>
</feature>
<gene>
    <name evidence="2" type="ORF">C8035_v007199</name>
</gene>
<keyword evidence="1" id="KW-1133">Transmembrane helix</keyword>
<organism evidence="2 3">
    <name type="scientific">Colletotrichum spinosum</name>
    <dbReference type="NCBI Taxonomy" id="1347390"/>
    <lineage>
        <taxon>Eukaryota</taxon>
        <taxon>Fungi</taxon>
        <taxon>Dikarya</taxon>
        <taxon>Ascomycota</taxon>
        <taxon>Pezizomycotina</taxon>
        <taxon>Sordariomycetes</taxon>
        <taxon>Hypocreomycetidae</taxon>
        <taxon>Glomerellales</taxon>
        <taxon>Glomerellaceae</taxon>
        <taxon>Colletotrichum</taxon>
        <taxon>Colletotrichum orbiculare species complex</taxon>
    </lineage>
</organism>
<protein>
    <submittedName>
        <fullName evidence="2">Uncharacterized protein</fullName>
    </submittedName>
</protein>
<dbReference type="Proteomes" id="UP000295083">
    <property type="component" value="Unassembled WGS sequence"/>
</dbReference>
<dbReference type="EMBL" id="QAPG01000354">
    <property type="protein sequence ID" value="TDZ29003.1"/>
    <property type="molecule type" value="Genomic_DNA"/>
</dbReference>
<dbReference type="AlphaFoldDB" id="A0A4R8Q5K5"/>
<sequence>MNFIKAINNYENYNYIYKSLNTLVLYKSNFTILLRPFKIVIIIFSLNILLEKKAISRTKENKIIIIKKSLTLKNKMFKDNSKYFKYFLKVAY</sequence>
<keyword evidence="1" id="KW-0472">Membrane</keyword>
<keyword evidence="1" id="KW-0812">Transmembrane</keyword>
<keyword evidence="3" id="KW-1185">Reference proteome</keyword>
<comment type="caution">
    <text evidence="2">The sequence shown here is derived from an EMBL/GenBank/DDBJ whole genome shotgun (WGS) entry which is preliminary data.</text>
</comment>
<reference evidence="2 3" key="1">
    <citation type="submission" date="2018-11" db="EMBL/GenBank/DDBJ databases">
        <title>Genome sequence and assembly of Colletotrichum spinosum.</title>
        <authorList>
            <person name="Gan P."/>
            <person name="Shirasu K."/>
        </authorList>
    </citation>
    <scope>NUCLEOTIDE SEQUENCE [LARGE SCALE GENOMIC DNA]</scope>
    <source>
        <strain evidence="2 3">CBS 515.97</strain>
    </source>
</reference>
<accession>A0A4R8Q5K5</accession>